<keyword evidence="1" id="KW-0347">Helicase</keyword>
<comment type="similarity">
    <text evidence="1">Belongs to the RuvB family.</text>
</comment>
<dbReference type="AlphaFoldDB" id="A0A0L0F3G7"/>
<evidence type="ECO:0000313" key="4">
    <source>
        <dbReference type="Proteomes" id="UP000054560"/>
    </source>
</evidence>
<dbReference type="InterPro" id="IPR010339">
    <property type="entry name" value="TIP49_P-loop"/>
</dbReference>
<dbReference type="InterPro" id="IPR027238">
    <property type="entry name" value="RuvB-like"/>
</dbReference>
<accession>A0A0L0F3G7</accession>
<keyword evidence="4" id="KW-1185">Reference proteome</keyword>
<feature type="non-terminal residue" evidence="3">
    <location>
        <position position="1"/>
    </location>
</feature>
<sequence>VGQAAARKAAGVICAMAREGATAGRAVLIAGPPGTGKTALAMAMAQGLGKDTPFTMLSASEVFSLELSRTESLVQAFRRSI</sequence>
<keyword evidence="1" id="KW-0804">Transcription</keyword>
<dbReference type="EMBL" id="KQ249210">
    <property type="protein sequence ID" value="KNC71237.1"/>
    <property type="molecule type" value="Genomic_DNA"/>
</dbReference>
<evidence type="ECO:0000259" key="2">
    <source>
        <dbReference type="Pfam" id="PF06068"/>
    </source>
</evidence>
<comment type="catalytic activity">
    <reaction evidence="1">
        <text>ATP + H2O = ADP + phosphate + H(+)</text>
        <dbReference type="Rhea" id="RHEA:13065"/>
        <dbReference type="ChEBI" id="CHEBI:15377"/>
        <dbReference type="ChEBI" id="CHEBI:15378"/>
        <dbReference type="ChEBI" id="CHEBI:30616"/>
        <dbReference type="ChEBI" id="CHEBI:43474"/>
        <dbReference type="ChEBI" id="CHEBI:456216"/>
        <dbReference type="EC" id="3.6.4.12"/>
    </reaction>
</comment>
<keyword evidence="1" id="KW-0067">ATP-binding</keyword>
<dbReference type="eggNOG" id="KOG2680">
    <property type="taxonomic scope" value="Eukaryota"/>
</dbReference>
<feature type="non-terminal residue" evidence="3">
    <location>
        <position position="81"/>
    </location>
</feature>
<dbReference type="Proteomes" id="UP000054560">
    <property type="component" value="Unassembled WGS sequence"/>
</dbReference>
<keyword evidence="1" id="KW-0547">Nucleotide-binding</keyword>
<protein>
    <recommendedName>
        <fullName evidence="1">RuvB-like helicase</fullName>
        <ecNumber evidence="1">3.6.4.12</ecNumber>
    </recommendedName>
</protein>
<evidence type="ECO:0000256" key="1">
    <source>
        <dbReference type="RuleBase" id="RU363048"/>
    </source>
</evidence>
<organism evidence="3 4">
    <name type="scientific">Sphaeroforma arctica JP610</name>
    <dbReference type="NCBI Taxonomy" id="667725"/>
    <lineage>
        <taxon>Eukaryota</taxon>
        <taxon>Ichthyosporea</taxon>
        <taxon>Ichthyophonida</taxon>
        <taxon>Sphaeroforma</taxon>
    </lineage>
</organism>
<feature type="domain" description="TIP49 P-loop" evidence="2">
    <location>
        <begin position="1"/>
        <end position="81"/>
    </location>
</feature>
<dbReference type="Pfam" id="PF06068">
    <property type="entry name" value="TIP49"/>
    <property type="match status" value="1"/>
</dbReference>
<gene>
    <name evidence="3" type="ORF">SARC_16226</name>
</gene>
<keyword evidence="1" id="KW-0378">Hydrolase</keyword>
<dbReference type="GeneID" id="25916730"/>
<proteinExistence type="inferred from homology"/>
<dbReference type="Gene3D" id="3.40.50.300">
    <property type="entry name" value="P-loop containing nucleotide triphosphate hydrolases"/>
    <property type="match status" value="1"/>
</dbReference>
<keyword evidence="1" id="KW-0805">Transcription regulation</keyword>
<dbReference type="PANTHER" id="PTHR11093">
    <property type="entry name" value="RUVB-RELATED REPTIN AND PONTIN"/>
    <property type="match status" value="1"/>
</dbReference>
<dbReference type="SUPFAM" id="SSF52540">
    <property type="entry name" value="P-loop containing nucleoside triphosphate hydrolases"/>
    <property type="match status" value="1"/>
</dbReference>
<evidence type="ECO:0000313" key="3">
    <source>
        <dbReference type="EMBL" id="KNC71237.1"/>
    </source>
</evidence>
<name>A0A0L0F3G7_9EUKA</name>
<dbReference type="RefSeq" id="XP_014145139.1">
    <property type="nucleotide sequence ID" value="XM_014289664.1"/>
</dbReference>
<dbReference type="InterPro" id="IPR027417">
    <property type="entry name" value="P-loop_NTPase"/>
</dbReference>
<dbReference type="GO" id="GO:0003678">
    <property type="term" value="F:DNA helicase activity"/>
    <property type="evidence" value="ECO:0007669"/>
    <property type="project" value="UniProtKB-EC"/>
</dbReference>
<dbReference type="GO" id="GO:0016887">
    <property type="term" value="F:ATP hydrolysis activity"/>
    <property type="evidence" value="ECO:0007669"/>
    <property type="project" value="RHEA"/>
</dbReference>
<keyword evidence="1" id="KW-0539">Nucleus</keyword>
<dbReference type="OrthoDB" id="10060499at2759"/>
<dbReference type="GO" id="GO:0005524">
    <property type="term" value="F:ATP binding"/>
    <property type="evidence" value="ECO:0007669"/>
    <property type="project" value="UniProtKB-KW"/>
</dbReference>
<reference evidence="3 4" key="1">
    <citation type="submission" date="2011-02" db="EMBL/GenBank/DDBJ databases">
        <title>The Genome Sequence of Sphaeroforma arctica JP610.</title>
        <authorList>
            <consortium name="The Broad Institute Genome Sequencing Platform"/>
            <person name="Russ C."/>
            <person name="Cuomo C."/>
            <person name="Young S.K."/>
            <person name="Zeng Q."/>
            <person name="Gargeya S."/>
            <person name="Alvarado L."/>
            <person name="Berlin A."/>
            <person name="Chapman S.B."/>
            <person name="Chen Z."/>
            <person name="Freedman E."/>
            <person name="Gellesch M."/>
            <person name="Goldberg J."/>
            <person name="Griggs A."/>
            <person name="Gujja S."/>
            <person name="Heilman E."/>
            <person name="Heiman D."/>
            <person name="Howarth C."/>
            <person name="Mehta T."/>
            <person name="Neiman D."/>
            <person name="Pearson M."/>
            <person name="Roberts A."/>
            <person name="Saif S."/>
            <person name="Shea T."/>
            <person name="Shenoy N."/>
            <person name="Sisk P."/>
            <person name="Stolte C."/>
            <person name="Sykes S."/>
            <person name="White J."/>
            <person name="Yandava C."/>
            <person name="Burger G."/>
            <person name="Gray M.W."/>
            <person name="Holland P.W.H."/>
            <person name="King N."/>
            <person name="Lang F.B.F."/>
            <person name="Roger A.J."/>
            <person name="Ruiz-Trillo I."/>
            <person name="Haas B."/>
            <person name="Nusbaum C."/>
            <person name="Birren B."/>
        </authorList>
    </citation>
    <scope>NUCLEOTIDE SEQUENCE [LARGE SCALE GENOMIC DNA]</scope>
    <source>
        <strain evidence="3 4">JP610</strain>
    </source>
</reference>
<dbReference type="EC" id="3.6.4.12" evidence="1"/>
<dbReference type="STRING" id="667725.A0A0L0F3G7"/>